<evidence type="ECO:0000256" key="2">
    <source>
        <dbReference type="ARBA" id="ARBA00022729"/>
    </source>
</evidence>
<dbReference type="PANTHER" id="PTHR13887:SF14">
    <property type="entry name" value="DISULFIDE BOND FORMATION PROTEIN D"/>
    <property type="match status" value="1"/>
</dbReference>
<name>A0A545U6E3_9GAMM</name>
<sequence length="343" mass="38851">MLVKKMLVKIKLLAGLLLCVVFGATFSASAASADVAASLNGENITYDSLTKGSELEIYEAEKALYSLQMANLRKLLIEKLIKLDPRSKEMSEEQYISQYIAQPKPVTDAQIDAFIVKRRIPQDKINTNLKEQVRRYMMSQQISEQIDSWFNGQTKKHNIQINLREPEEPRFDVDIEGAPYRGGENAKVTIIEFSDFECPYCSRANDTLYQLSKMYGDKIKIVYKHFPLSSIHPGAEKAAEASICAQEQGMGNFWKLHDKMFENYRNLSVGIIKDMAKEIGLNTESFNQCLSTGKYAARVAAEVQQAQRLGIQSTPAFYVNGRFIKGAQPIDIFQQMIDEEINQ</sequence>
<dbReference type="GO" id="GO:0016491">
    <property type="term" value="F:oxidoreductase activity"/>
    <property type="evidence" value="ECO:0007669"/>
    <property type="project" value="UniProtKB-KW"/>
</dbReference>
<keyword evidence="3" id="KW-0560">Oxidoreductase</keyword>
<evidence type="ECO:0000256" key="1">
    <source>
        <dbReference type="ARBA" id="ARBA00005791"/>
    </source>
</evidence>
<evidence type="ECO:0000256" key="3">
    <source>
        <dbReference type="ARBA" id="ARBA00023002"/>
    </source>
</evidence>
<dbReference type="SUPFAM" id="SSF52833">
    <property type="entry name" value="Thioredoxin-like"/>
    <property type="match status" value="1"/>
</dbReference>
<proteinExistence type="inferred from homology"/>
<keyword evidence="2 6" id="KW-0732">Signal</keyword>
<evidence type="ECO:0000313" key="9">
    <source>
        <dbReference type="Proteomes" id="UP000315439"/>
    </source>
</evidence>
<dbReference type="InterPro" id="IPR012336">
    <property type="entry name" value="Thioredoxin-like_fold"/>
</dbReference>
<evidence type="ECO:0000256" key="6">
    <source>
        <dbReference type="SAM" id="SignalP"/>
    </source>
</evidence>
<dbReference type="Proteomes" id="UP000315439">
    <property type="component" value="Unassembled WGS sequence"/>
</dbReference>
<reference evidence="8 9" key="1">
    <citation type="submission" date="2019-07" db="EMBL/GenBank/DDBJ databases">
        <title>Draft genome for Aliikangiella sp. M105.</title>
        <authorList>
            <person name="Wang G."/>
        </authorList>
    </citation>
    <scope>NUCLEOTIDE SEQUENCE [LARGE SCALE GENOMIC DNA]</scope>
    <source>
        <strain evidence="8 9">M105</strain>
    </source>
</reference>
<comment type="similarity">
    <text evidence="1">Belongs to the thioredoxin family. DsbA subfamily.</text>
</comment>
<dbReference type="InterPro" id="IPR036249">
    <property type="entry name" value="Thioredoxin-like_sf"/>
</dbReference>
<organism evidence="8 9">
    <name type="scientific">Aliikangiella coralliicola</name>
    <dbReference type="NCBI Taxonomy" id="2592383"/>
    <lineage>
        <taxon>Bacteria</taxon>
        <taxon>Pseudomonadati</taxon>
        <taxon>Pseudomonadota</taxon>
        <taxon>Gammaproteobacteria</taxon>
        <taxon>Oceanospirillales</taxon>
        <taxon>Pleioneaceae</taxon>
        <taxon>Aliikangiella</taxon>
    </lineage>
</organism>
<feature type="chain" id="PRO_5021982568" evidence="6">
    <location>
        <begin position="31"/>
        <end position="343"/>
    </location>
</feature>
<comment type="caution">
    <text evidence="8">The sequence shown here is derived from an EMBL/GenBank/DDBJ whole genome shotgun (WGS) entry which is preliminary data.</text>
</comment>
<keyword evidence="5" id="KW-0676">Redox-active center</keyword>
<keyword evidence="4" id="KW-1015">Disulfide bond</keyword>
<dbReference type="AlphaFoldDB" id="A0A545U6E3"/>
<evidence type="ECO:0000259" key="7">
    <source>
        <dbReference type="PROSITE" id="PS51352"/>
    </source>
</evidence>
<dbReference type="PANTHER" id="PTHR13887">
    <property type="entry name" value="GLUTATHIONE S-TRANSFERASE KAPPA"/>
    <property type="match status" value="1"/>
</dbReference>
<dbReference type="InterPro" id="IPR013766">
    <property type="entry name" value="Thioredoxin_domain"/>
</dbReference>
<gene>
    <name evidence="8" type="ORF">FLL46_21845</name>
</gene>
<dbReference type="PROSITE" id="PS51352">
    <property type="entry name" value="THIOREDOXIN_2"/>
    <property type="match status" value="1"/>
</dbReference>
<dbReference type="RefSeq" id="WP_142933709.1">
    <property type="nucleotide sequence ID" value="NZ_ML660169.1"/>
</dbReference>
<keyword evidence="9" id="KW-1185">Reference proteome</keyword>
<feature type="signal peptide" evidence="6">
    <location>
        <begin position="1"/>
        <end position="30"/>
    </location>
</feature>
<dbReference type="EMBL" id="VIKS01000013">
    <property type="protein sequence ID" value="TQV85036.1"/>
    <property type="molecule type" value="Genomic_DNA"/>
</dbReference>
<dbReference type="Gene3D" id="3.40.30.10">
    <property type="entry name" value="Glutaredoxin"/>
    <property type="match status" value="1"/>
</dbReference>
<protein>
    <submittedName>
        <fullName evidence="8">DsbA family protein</fullName>
    </submittedName>
</protein>
<accession>A0A545U6E3</accession>
<dbReference type="Pfam" id="PF13462">
    <property type="entry name" value="Thioredoxin_4"/>
    <property type="match status" value="1"/>
</dbReference>
<feature type="domain" description="Thioredoxin" evidence="7">
    <location>
        <begin position="136"/>
        <end position="342"/>
    </location>
</feature>
<evidence type="ECO:0000256" key="4">
    <source>
        <dbReference type="ARBA" id="ARBA00023157"/>
    </source>
</evidence>
<dbReference type="OrthoDB" id="9780340at2"/>
<evidence type="ECO:0000256" key="5">
    <source>
        <dbReference type="ARBA" id="ARBA00023284"/>
    </source>
</evidence>
<evidence type="ECO:0000313" key="8">
    <source>
        <dbReference type="EMBL" id="TQV85036.1"/>
    </source>
</evidence>